<dbReference type="Proteomes" id="UP000583496">
    <property type="component" value="Unassembled WGS sequence"/>
</dbReference>
<dbReference type="InterPro" id="IPR018154">
    <property type="entry name" value="TLV/ENV_coat_polyprotein"/>
</dbReference>
<feature type="non-terminal residue" evidence="2">
    <location>
        <position position="1"/>
    </location>
</feature>
<feature type="non-terminal residue" evidence="2">
    <location>
        <position position="56"/>
    </location>
</feature>
<dbReference type="PANTHER" id="PTHR10424:SF73">
    <property type="entry name" value="ENDOGENOUS RETROVIRUS GROUP FC1 ENV POLYPROTEIN-RELATED"/>
    <property type="match status" value="1"/>
</dbReference>
<dbReference type="Pfam" id="PF00429">
    <property type="entry name" value="TLV_coat"/>
    <property type="match status" value="1"/>
</dbReference>
<accession>A0A7L2TB46</accession>
<dbReference type="OrthoDB" id="8949317at2759"/>
<comment type="caution">
    <text evidence="2">The sequence shown here is derived from an EMBL/GenBank/DDBJ whole genome shotgun (WGS) entry which is preliminary data.</text>
</comment>
<evidence type="ECO:0000313" key="3">
    <source>
        <dbReference type="Proteomes" id="UP000583496"/>
    </source>
</evidence>
<dbReference type="PANTHER" id="PTHR10424">
    <property type="entry name" value="VIRAL ENVELOPE PROTEIN"/>
    <property type="match status" value="1"/>
</dbReference>
<evidence type="ECO:0000313" key="2">
    <source>
        <dbReference type="EMBL" id="NXS30427.1"/>
    </source>
</evidence>
<organism evidence="2 3">
    <name type="scientific">Pomatostomus ruficeps</name>
    <name type="common">Chestnut-crowned babbler</name>
    <dbReference type="NCBI Taxonomy" id="9176"/>
    <lineage>
        <taxon>Eukaryota</taxon>
        <taxon>Metazoa</taxon>
        <taxon>Chordata</taxon>
        <taxon>Craniata</taxon>
        <taxon>Vertebrata</taxon>
        <taxon>Euteleostomi</taxon>
        <taxon>Archelosauria</taxon>
        <taxon>Archosauria</taxon>
        <taxon>Dinosauria</taxon>
        <taxon>Saurischia</taxon>
        <taxon>Theropoda</taxon>
        <taxon>Coelurosauria</taxon>
        <taxon>Aves</taxon>
        <taxon>Neognathae</taxon>
        <taxon>Neoaves</taxon>
        <taxon>Telluraves</taxon>
        <taxon>Australaves</taxon>
        <taxon>Passeriformes</taxon>
        <taxon>Sylvioidea</taxon>
        <taxon>Timaliidae</taxon>
        <taxon>Pomatostomus</taxon>
    </lineage>
</organism>
<keyword evidence="1" id="KW-1015">Disulfide bond</keyword>
<evidence type="ECO:0000256" key="1">
    <source>
        <dbReference type="ARBA" id="ARBA00023157"/>
    </source>
</evidence>
<proteinExistence type="predicted"/>
<gene>
    <name evidence="2" type="primary">Ervv1_0</name>
    <name evidence="2" type="ORF">POSRUF_R14329</name>
</gene>
<reference evidence="2 3" key="1">
    <citation type="submission" date="2019-09" db="EMBL/GenBank/DDBJ databases">
        <title>Bird 10,000 Genomes (B10K) Project - Family phase.</title>
        <authorList>
            <person name="Zhang G."/>
        </authorList>
    </citation>
    <scope>NUCLEOTIDE SEQUENCE [LARGE SCALE GENOMIC DNA]</scope>
    <source>
        <strain evidence="2">B10K-DU-002-71</strain>
        <tissue evidence="2">Muscle</tissue>
    </source>
</reference>
<dbReference type="Gene3D" id="1.10.287.210">
    <property type="match status" value="1"/>
</dbReference>
<dbReference type="EMBL" id="VYZT01022971">
    <property type="protein sequence ID" value="NXS30427.1"/>
    <property type="molecule type" value="Genomic_DNA"/>
</dbReference>
<keyword evidence="3" id="KW-1185">Reference proteome</keyword>
<dbReference type="SUPFAM" id="SSF58069">
    <property type="entry name" value="Virus ectodomain"/>
    <property type="match status" value="1"/>
</dbReference>
<dbReference type="AlphaFoldDB" id="A0A7L2TB46"/>
<sequence length="56" mass="6076">ELEKAIVNISAIIEHTEKKTSDAIMALQEVHGLSHVVLQNRMALDFLLASQGGMCA</sequence>
<name>A0A7L2TB46_POMRU</name>
<protein>
    <submittedName>
        <fullName evidence="2">ERVV1 protein</fullName>
    </submittedName>
</protein>